<dbReference type="GO" id="GO:0051536">
    <property type="term" value="F:iron-sulfur cluster binding"/>
    <property type="evidence" value="ECO:0007669"/>
    <property type="project" value="UniProtKB-KW"/>
</dbReference>
<gene>
    <name evidence="7" type="ORF">S06H3_50627</name>
</gene>
<comment type="cofactor">
    <cofactor evidence="1">
        <name>[4Fe-4S] cluster</name>
        <dbReference type="ChEBI" id="CHEBI:49883"/>
    </cofactor>
</comment>
<keyword evidence="4" id="KW-0408">Iron</keyword>
<dbReference type="GO" id="GO:0031419">
    <property type="term" value="F:cobalamin binding"/>
    <property type="evidence" value="ECO:0007669"/>
    <property type="project" value="InterPro"/>
</dbReference>
<keyword evidence="5" id="KW-0411">Iron-sulfur</keyword>
<protein>
    <recommendedName>
        <fullName evidence="6">B12-binding domain-containing protein</fullName>
    </recommendedName>
</protein>
<organism evidence="7">
    <name type="scientific">marine sediment metagenome</name>
    <dbReference type="NCBI Taxonomy" id="412755"/>
    <lineage>
        <taxon>unclassified sequences</taxon>
        <taxon>metagenomes</taxon>
        <taxon>ecological metagenomes</taxon>
    </lineage>
</organism>
<comment type="caution">
    <text evidence="7">The sequence shown here is derived from an EMBL/GenBank/DDBJ whole genome shotgun (WGS) entry which is preliminary data.</text>
</comment>
<dbReference type="SUPFAM" id="SSF52242">
    <property type="entry name" value="Cobalamin (vitamin B12)-binding domain"/>
    <property type="match status" value="1"/>
</dbReference>
<evidence type="ECO:0000259" key="6">
    <source>
        <dbReference type="PROSITE" id="PS51332"/>
    </source>
</evidence>
<dbReference type="GO" id="GO:0046872">
    <property type="term" value="F:metal ion binding"/>
    <property type="evidence" value="ECO:0007669"/>
    <property type="project" value="UniProtKB-KW"/>
</dbReference>
<dbReference type="InterPro" id="IPR051198">
    <property type="entry name" value="BchE-like"/>
</dbReference>
<dbReference type="EMBL" id="BARV01032072">
    <property type="protein sequence ID" value="GAI32516.1"/>
    <property type="molecule type" value="Genomic_DNA"/>
</dbReference>
<evidence type="ECO:0000256" key="4">
    <source>
        <dbReference type="ARBA" id="ARBA00023004"/>
    </source>
</evidence>
<evidence type="ECO:0000256" key="1">
    <source>
        <dbReference type="ARBA" id="ARBA00001966"/>
    </source>
</evidence>
<evidence type="ECO:0000256" key="5">
    <source>
        <dbReference type="ARBA" id="ARBA00023014"/>
    </source>
</evidence>
<reference evidence="7" key="1">
    <citation type="journal article" date="2014" name="Front. Microbiol.">
        <title>High frequency of phylogenetically diverse reductive dehalogenase-homologous genes in deep subseafloor sedimentary metagenomes.</title>
        <authorList>
            <person name="Kawai M."/>
            <person name="Futagami T."/>
            <person name="Toyoda A."/>
            <person name="Takaki Y."/>
            <person name="Nishi S."/>
            <person name="Hori S."/>
            <person name="Arai W."/>
            <person name="Tsubouchi T."/>
            <person name="Morono Y."/>
            <person name="Uchiyama I."/>
            <person name="Ito T."/>
            <person name="Fujiyama A."/>
            <person name="Inagaki F."/>
            <person name="Takami H."/>
        </authorList>
    </citation>
    <scope>NUCLEOTIDE SEQUENCE</scope>
    <source>
        <strain evidence="7">Expedition CK06-06</strain>
    </source>
</reference>
<dbReference type="Pfam" id="PF02310">
    <property type="entry name" value="B12-binding"/>
    <property type="match status" value="1"/>
</dbReference>
<feature type="domain" description="B12-binding" evidence="6">
    <location>
        <begin position="1"/>
        <end position="134"/>
    </location>
</feature>
<accession>X1NQQ0</accession>
<evidence type="ECO:0000256" key="2">
    <source>
        <dbReference type="ARBA" id="ARBA00022691"/>
    </source>
</evidence>
<dbReference type="AlphaFoldDB" id="X1NQQ0"/>
<sequence>MKCLFIYPSLNVWSGHSEGICILSALLKQSGHDVKLLHINENFFPLDEKRIKEYIDYYQPGAILFSVTSSQYWVARIIARSIRTYSSVPLIIGGIHATSRPEECLEDFDIVCRGEGEGAVVELVNALEGVDISGGIFLLLLQ</sequence>
<dbReference type="Gene3D" id="3.40.50.280">
    <property type="entry name" value="Cobalamin-binding domain"/>
    <property type="match status" value="1"/>
</dbReference>
<evidence type="ECO:0000313" key="7">
    <source>
        <dbReference type="EMBL" id="GAI32516.1"/>
    </source>
</evidence>
<dbReference type="InterPro" id="IPR036724">
    <property type="entry name" value="Cobalamin-bd_sf"/>
</dbReference>
<keyword evidence="3" id="KW-0479">Metal-binding</keyword>
<evidence type="ECO:0000256" key="3">
    <source>
        <dbReference type="ARBA" id="ARBA00022723"/>
    </source>
</evidence>
<dbReference type="PANTHER" id="PTHR43409">
    <property type="entry name" value="ANAEROBIC MAGNESIUM-PROTOPORPHYRIN IX MONOMETHYL ESTER CYCLASE-RELATED"/>
    <property type="match status" value="1"/>
</dbReference>
<dbReference type="PROSITE" id="PS51332">
    <property type="entry name" value="B12_BINDING"/>
    <property type="match status" value="1"/>
</dbReference>
<dbReference type="PANTHER" id="PTHR43409:SF4">
    <property type="entry name" value="RADICAL SAM SUPERFAMILY PROTEIN"/>
    <property type="match status" value="1"/>
</dbReference>
<keyword evidence="2" id="KW-0949">S-adenosyl-L-methionine</keyword>
<dbReference type="InterPro" id="IPR006158">
    <property type="entry name" value="Cobalamin-bd"/>
</dbReference>
<name>X1NQQ0_9ZZZZ</name>
<proteinExistence type="predicted"/>